<gene>
    <name evidence="1" type="ORF">SAMN06295933_2021</name>
</gene>
<dbReference type="PANTHER" id="PTHR35936">
    <property type="entry name" value="MEMBRANE-BOUND LYTIC MUREIN TRANSGLYCOSYLASE F"/>
    <property type="match status" value="1"/>
</dbReference>
<dbReference type="AlphaFoldDB" id="A0A1X7DKN2"/>
<dbReference type="OrthoDB" id="5452162at2"/>
<dbReference type="SUPFAM" id="SSF53850">
    <property type="entry name" value="Periplasmic binding protein-like II"/>
    <property type="match status" value="1"/>
</dbReference>
<protein>
    <submittedName>
        <fullName evidence="1">Polar amino acid transport system substrate-binding protein</fullName>
    </submittedName>
</protein>
<name>A0A1X7DKN2_9BACT</name>
<accession>A0A1X7DKN2</accession>
<sequence length="260" mass="30033">MPTFSIKMFRLINKVILFTAILSVSYIGCLSAQEIHKEKITILFGHRFPPFYSIINKSEIHPQFKGLFIDILEKFAKSHPQYEIEYKCLPRERINKVLTEEKADCFALSDPMFLSKEIQSKFVHSVPLWKLSDHLLVRVNSDITESNIEKLSGKKIAVLHGNSYGPLDEYFSKGIIHKQAVYRTSQFFKLLMAGRVDGAICNKKTLPALISRSKYSKDAFRLIENPLYEYNLHLLITRNKLDFLADFNAFIIENKIPALN</sequence>
<dbReference type="RefSeq" id="WP_085101761.1">
    <property type="nucleotide sequence ID" value="NZ_FWZU01000003.1"/>
</dbReference>
<keyword evidence="2" id="KW-1185">Reference proteome</keyword>
<reference evidence="2" key="1">
    <citation type="submission" date="2017-04" db="EMBL/GenBank/DDBJ databases">
        <authorList>
            <person name="Varghese N."/>
            <person name="Submissions S."/>
        </authorList>
    </citation>
    <scope>NUCLEOTIDE SEQUENCE [LARGE SCALE GENOMIC DNA]</scope>
    <source>
        <strain evidence="2">K3S</strain>
    </source>
</reference>
<proteinExistence type="predicted"/>
<dbReference type="STRING" id="1519643.SAMN06295933_2021"/>
<dbReference type="PANTHER" id="PTHR35936:SF25">
    <property type="entry name" value="ABC TRANSPORTER SUBSTRATE-BINDING PROTEIN"/>
    <property type="match status" value="1"/>
</dbReference>
<dbReference type="EMBL" id="FWZU01000003">
    <property type="protein sequence ID" value="SMF17389.1"/>
    <property type="molecule type" value="Genomic_DNA"/>
</dbReference>
<dbReference type="Proteomes" id="UP000192906">
    <property type="component" value="Unassembled WGS sequence"/>
</dbReference>
<evidence type="ECO:0000313" key="2">
    <source>
        <dbReference type="Proteomes" id="UP000192906"/>
    </source>
</evidence>
<organism evidence="1 2">
    <name type="scientific">Desulfovibrio gilichinskyi</name>
    <dbReference type="NCBI Taxonomy" id="1519643"/>
    <lineage>
        <taxon>Bacteria</taxon>
        <taxon>Pseudomonadati</taxon>
        <taxon>Thermodesulfobacteriota</taxon>
        <taxon>Desulfovibrionia</taxon>
        <taxon>Desulfovibrionales</taxon>
        <taxon>Desulfovibrionaceae</taxon>
        <taxon>Desulfovibrio</taxon>
    </lineage>
</organism>
<evidence type="ECO:0000313" key="1">
    <source>
        <dbReference type="EMBL" id="SMF17389.1"/>
    </source>
</evidence>
<dbReference type="Gene3D" id="3.40.190.10">
    <property type="entry name" value="Periplasmic binding protein-like II"/>
    <property type="match status" value="2"/>
</dbReference>